<dbReference type="SUPFAM" id="SSF53335">
    <property type="entry name" value="S-adenosyl-L-methionine-dependent methyltransferases"/>
    <property type="match status" value="1"/>
</dbReference>
<dbReference type="Gene3D" id="3.40.50.150">
    <property type="entry name" value="Vaccinia Virus protein VP39"/>
    <property type="match status" value="1"/>
</dbReference>
<dbReference type="InterPro" id="IPR029063">
    <property type="entry name" value="SAM-dependent_MTases_sf"/>
</dbReference>
<dbReference type="GO" id="GO:0032259">
    <property type="term" value="P:methylation"/>
    <property type="evidence" value="ECO:0007669"/>
    <property type="project" value="UniProtKB-KW"/>
</dbReference>
<accession>A0A1K1NZQ0</accession>
<proteinExistence type="predicted"/>
<dbReference type="Pfam" id="PF13489">
    <property type="entry name" value="Methyltransf_23"/>
    <property type="match status" value="1"/>
</dbReference>
<dbReference type="GO" id="GO:0008168">
    <property type="term" value="F:methyltransferase activity"/>
    <property type="evidence" value="ECO:0007669"/>
    <property type="project" value="UniProtKB-KW"/>
</dbReference>
<keyword evidence="1" id="KW-0489">Methyltransferase</keyword>
<keyword evidence="2" id="KW-1185">Reference proteome</keyword>
<dbReference type="STRING" id="76595.SAMN05660313_01478"/>
<dbReference type="CDD" id="cd02440">
    <property type="entry name" value="AdoMet_MTases"/>
    <property type="match status" value="1"/>
</dbReference>
<keyword evidence="1" id="KW-0808">Transferase</keyword>
<protein>
    <submittedName>
        <fullName evidence="1">Methyltransferase domain-containing protein</fullName>
    </submittedName>
</protein>
<dbReference type="RefSeq" id="WP_072303153.1">
    <property type="nucleotide sequence ID" value="NZ_FPIY01000002.1"/>
</dbReference>
<dbReference type="Proteomes" id="UP000183257">
    <property type="component" value="Unassembled WGS sequence"/>
</dbReference>
<evidence type="ECO:0000313" key="2">
    <source>
        <dbReference type="Proteomes" id="UP000183257"/>
    </source>
</evidence>
<sequence>MGSDIFGAAMLDYLNKTYTEDIVTLSTISEEDTIPVPYLFRDYAAMPLLEQKALDLSKGKVLDIGCGAGSHSLYLQGKSIDVTALDASKGAIEACKQRGVDKTIHSTILEYNAATYDTLLLLMNGIGIVGSLNNLAEYLLHLKSLLKPNGQLLLDSSDIIYMFDEDEDGGYWIPPGKDYYGEVDFTMQYKGQKSDSFPWLYLDYNTLQRAAILNGFNCELIVEGEHYDYLAKLTLITQ</sequence>
<organism evidence="1 2">
    <name type="scientific">Cellulophaga fucicola</name>
    <dbReference type="NCBI Taxonomy" id="76595"/>
    <lineage>
        <taxon>Bacteria</taxon>
        <taxon>Pseudomonadati</taxon>
        <taxon>Bacteroidota</taxon>
        <taxon>Flavobacteriia</taxon>
        <taxon>Flavobacteriales</taxon>
        <taxon>Flavobacteriaceae</taxon>
        <taxon>Cellulophaga</taxon>
    </lineage>
</organism>
<dbReference type="OrthoDB" id="1143568at2"/>
<dbReference type="AlphaFoldDB" id="A0A1K1NZQ0"/>
<evidence type="ECO:0000313" key="1">
    <source>
        <dbReference type="EMBL" id="SFW40715.1"/>
    </source>
</evidence>
<dbReference type="EMBL" id="FPIY01000002">
    <property type="protein sequence ID" value="SFW40715.1"/>
    <property type="molecule type" value="Genomic_DNA"/>
</dbReference>
<reference evidence="2" key="1">
    <citation type="submission" date="2016-11" db="EMBL/GenBank/DDBJ databases">
        <authorList>
            <person name="Varghese N."/>
            <person name="Submissions S."/>
        </authorList>
    </citation>
    <scope>NUCLEOTIDE SEQUENCE [LARGE SCALE GENOMIC DNA]</scope>
    <source>
        <strain evidence="2">DSM 24786</strain>
    </source>
</reference>
<name>A0A1K1NZQ0_9FLAO</name>
<gene>
    <name evidence="1" type="ORF">SAMN05660313_01478</name>
</gene>